<dbReference type="RefSeq" id="WP_092005327.1">
    <property type="nucleotide sequence ID" value="NZ_FOUR01000007.1"/>
</dbReference>
<dbReference type="HAMAP" id="MF_00208">
    <property type="entry name" value="MurE"/>
    <property type="match status" value="1"/>
</dbReference>
<evidence type="ECO:0000256" key="7">
    <source>
        <dbReference type="ARBA" id="ARBA00022960"/>
    </source>
</evidence>
<feature type="modified residue" description="N6-carboxylysine" evidence="17">
    <location>
        <position position="224"/>
    </location>
</feature>
<feature type="binding site" evidence="17">
    <location>
        <begin position="410"/>
        <end position="413"/>
    </location>
    <ligand>
        <name>meso-2,6-diaminopimelate</name>
        <dbReference type="ChEBI" id="CHEBI:57791"/>
    </ligand>
</feature>
<evidence type="ECO:0000259" key="21">
    <source>
        <dbReference type="Pfam" id="PF08245"/>
    </source>
</evidence>
<dbReference type="InterPro" id="IPR035911">
    <property type="entry name" value="MurE/MurF_N"/>
</dbReference>
<dbReference type="SUPFAM" id="SSF53244">
    <property type="entry name" value="MurD-like peptide ligases, peptide-binding domain"/>
    <property type="match status" value="1"/>
</dbReference>
<dbReference type="InterPro" id="IPR004101">
    <property type="entry name" value="Mur_ligase_C"/>
</dbReference>
<dbReference type="SUPFAM" id="SSF63418">
    <property type="entry name" value="MurE/MurF N-terminal domain"/>
    <property type="match status" value="1"/>
</dbReference>
<dbReference type="GO" id="GO:0000287">
    <property type="term" value="F:magnesium ion binding"/>
    <property type="evidence" value="ECO:0007669"/>
    <property type="project" value="UniProtKB-UniRule"/>
</dbReference>
<keyword evidence="4 17" id="KW-0132">Cell division</keyword>
<dbReference type="GO" id="GO:0008360">
    <property type="term" value="P:regulation of cell shape"/>
    <property type="evidence" value="ECO:0007669"/>
    <property type="project" value="UniProtKB-KW"/>
</dbReference>
<dbReference type="EMBL" id="FOUR01000007">
    <property type="protein sequence ID" value="SFN37818.1"/>
    <property type="molecule type" value="Genomic_DNA"/>
</dbReference>
<protein>
    <recommendedName>
        <fullName evidence="13 17">UDP-N-acetylmuramoyl-L-alanyl-D-glutamate--2,6-diaminopimelate ligase</fullName>
        <ecNumber evidence="12 17">6.3.2.13</ecNumber>
    </recommendedName>
    <alternativeName>
        <fullName evidence="14 17">Meso-A2pm-adding enzyme</fullName>
    </alternativeName>
    <alternativeName>
        <fullName evidence="15 17">Meso-diaminopimelate-adding enzyme</fullName>
    </alternativeName>
    <alternativeName>
        <fullName evidence="16 17">UDP-MurNAc-L-Ala-D-Glu:meso-diaminopimelate ligase</fullName>
    </alternativeName>
    <alternativeName>
        <fullName evidence="17">UDP-MurNAc-tripeptide synthetase</fullName>
    </alternativeName>
    <alternativeName>
        <fullName evidence="17">UDP-N-acetylmuramyl-tripeptide synthetase</fullName>
    </alternativeName>
</protein>
<accession>A0A1I4YIF1</accession>
<comment type="catalytic activity">
    <reaction evidence="11 17">
        <text>UDP-N-acetyl-alpha-D-muramoyl-L-alanyl-D-glutamate + meso-2,6-diaminopimelate + ATP = UDP-N-acetyl-alpha-D-muramoyl-L-alanyl-gamma-D-glutamyl-meso-2,6-diaminopimelate + ADP + phosphate + H(+)</text>
        <dbReference type="Rhea" id="RHEA:23676"/>
        <dbReference type="ChEBI" id="CHEBI:15378"/>
        <dbReference type="ChEBI" id="CHEBI:30616"/>
        <dbReference type="ChEBI" id="CHEBI:43474"/>
        <dbReference type="ChEBI" id="CHEBI:57791"/>
        <dbReference type="ChEBI" id="CHEBI:83900"/>
        <dbReference type="ChEBI" id="CHEBI:83905"/>
        <dbReference type="ChEBI" id="CHEBI:456216"/>
        <dbReference type="EC" id="6.3.2.13"/>
    </reaction>
</comment>
<dbReference type="InterPro" id="IPR036615">
    <property type="entry name" value="Mur_ligase_C_dom_sf"/>
</dbReference>
<dbReference type="Gene3D" id="3.40.1390.10">
    <property type="entry name" value="MurE/MurF, N-terminal domain"/>
    <property type="match status" value="1"/>
</dbReference>
<evidence type="ECO:0000256" key="17">
    <source>
        <dbReference type="HAMAP-Rule" id="MF_00208"/>
    </source>
</evidence>
<dbReference type="EC" id="6.3.2.13" evidence="12 17"/>
<evidence type="ECO:0000256" key="8">
    <source>
        <dbReference type="ARBA" id="ARBA00022984"/>
    </source>
</evidence>
<evidence type="ECO:0000259" key="20">
    <source>
        <dbReference type="Pfam" id="PF02875"/>
    </source>
</evidence>
<evidence type="ECO:0000256" key="13">
    <source>
        <dbReference type="ARBA" id="ARBA00072883"/>
    </source>
</evidence>
<feature type="binding site" evidence="17">
    <location>
        <position position="386"/>
    </location>
    <ligand>
        <name>meso-2,6-diaminopimelate</name>
        <dbReference type="ChEBI" id="CHEBI:57791"/>
    </ligand>
</feature>
<comment type="PTM">
    <text evidence="17">Carboxylation is probably crucial for Mg(2+) binding and, consequently, for the gamma-phosphate positioning of ATP.</text>
</comment>
<evidence type="ECO:0000256" key="4">
    <source>
        <dbReference type="ARBA" id="ARBA00022618"/>
    </source>
</evidence>
<evidence type="ECO:0000256" key="5">
    <source>
        <dbReference type="ARBA" id="ARBA00022741"/>
    </source>
</evidence>
<evidence type="ECO:0000256" key="15">
    <source>
        <dbReference type="ARBA" id="ARBA00076158"/>
    </source>
</evidence>
<keyword evidence="3 17" id="KW-0436">Ligase</keyword>
<dbReference type="NCBIfam" id="NF001126">
    <property type="entry name" value="PRK00139.1-4"/>
    <property type="match status" value="1"/>
</dbReference>
<feature type="binding site" evidence="17">
    <location>
        <position position="192"/>
    </location>
    <ligand>
        <name>UDP-N-acetyl-alpha-D-muramoyl-L-alanyl-D-glutamate</name>
        <dbReference type="ChEBI" id="CHEBI:83900"/>
    </ligand>
</feature>
<dbReference type="InterPro" id="IPR036565">
    <property type="entry name" value="Mur-like_cat_sf"/>
</dbReference>
<feature type="domain" description="Mur ligase central" evidence="21">
    <location>
        <begin position="113"/>
        <end position="315"/>
    </location>
</feature>
<feature type="domain" description="Mur ligase C-terminal" evidence="20">
    <location>
        <begin position="337"/>
        <end position="463"/>
    </location>
</feature>
<dbReference type="NCBIfam" id="TIGR01085">
    <property type="entry name" value="murE"/>
    <property type="match status" value="1"/>
</dbReference>
<proteinExistence type="inferred from homology"/>
<evidence type="ECO:0000313" key="22">
    <source>
        <dbReference type="EMBL" id="SFN37818.1"/>
    </source>
</evidence>
<keyword evidence="10 17" id="KW-0961">Cell wall biogenesis/degradation</keyword>
<dbReference type="Proteomes" id="UP000199339">
    <property type="component" value="Unassembled WGS sequence"/>
</dbReference>
<dbReference type="Pfam" id="PF08245">
    <property type="entry name" value="Mur_ligase_M"/>
    <property type="match status" value="1"/>
</dbReference>
<keyword evidence="6 17" id="KW-0067">ATP-binding</keyword>
<dbReference type="GO" id="GO:0051301">
    <property type="term" value="P:cell division"/>
    <property type="evidence" value="ECO:0007669"/>
    <property type="project" value="UniProtKB-KW"/>
</dbReference>
<evidence type="ECO:0000256" key="14">
    <source>
        <dbReference type="ARBA" id="ARBA00075482"/>
    </source>
</evidence>
<sequence length="494" mass="53045">MCIASLSTLLHGIVEVPSVFDVTIHGLKTDSREVRSGDAFVALAGARTPADFYVDKAIEAGATVVLLESVTAGECAEHHGALIVPVVGLREQLGRLADRFFEHPSQRLRLIGVTGTNGKTSVSQYIARLLKDTGTPCGVIGTLGYGMPDALQPASHTTPDVVQVNRVLYRILAQGGRAAAMEVSSHALDQGRVDNLTMTGAVFTNLTRDHLDYHGSMEAYGAAKAKLFERESLHFAVINFDDPFGRQLYGQLDGKCDRVRYSLHEAQTELWLKEFRPTDEGFEAAVDGEWGAFDIRVPLMGSFNASNVLAAMAAVLSLGVPVDRVREAVGRLLPPPGRLERFTGNNGVRVVVDYAHTPDALSNALSALRPHVAGRLICVFGCGGDRDSGKRPEMAREAEQLADAVIVTDDNPRSEAPEAIVRDILAGFEQTGQVTVIHDRAEAIQSAIAQAGPDDLVLVAGKGHEAYQEIAGQKLPFSDTEQVRHCLKLNGGVA</sequence>
<dbReference type="PROSITE" id="PS01011">
    <property type="entry name" value="FOLYLPOLYGLU_SYNT_1"/>
    <property type="match status" value="1"/>
</dbReference>
<dbReference type="PANTHER" id="PTHR23135:SF4">
    <property type="entry name" value="UDP-N-ACETYLMURAMOYL-L-ALANYL-D-GLUTAMATE--2,6-DIAMINOPIMELATE LIGASE MURE HOMOLOG, CHLOROPLASTIC"/>
    <property type="match status" value="1"/>
</dbReference>
<dbReference type="AlphaFoldDB" id="A0A1I4YIF1"/>
<name>A0A1I4YIF1_9GAMM</name>
<dbReference type="InterPro" id="IPR000713">
    <property type="entry name" value="Mur_ligase_N"/>
</dbReference>
<dbReference type="GO" id="GO:0004326">
    <property type="term" value="F:tetrahydrofolylpolyglutamate synthase activity"/>
    <property type="evidence" value="ECO:0007669"/>
    <property type="project" value="InterPro"/>
</dbReference>
<dbReference type="Gene3D" id="3.90.190.20">
    <property type="entry name" value="Mur ligase, C-terminal domain"/>
    <property type="match status" value="1"/>
</dbReference>
<dbReference type="Pfam" id="PF02875">
    <property type="entry name" value="Mur_ligase_C"/>
    <property type="match status" value="1"/>
</dbReference>
<feature type="short sequence motif" description="Meso-diaminopimelate recognition motif" evidence="17">
    <location>
        <begin position="410"/>
        <end position="413"/>
    </location>
</feature>
<keyword evidence="2 17" id="KW-0963">Cytoplasm</keyword>
<comment type="similarity">
    <text evidence="1 17">Belongs to the MurCDEF family. MurE subfamily.</text>
</comment>
<dbReference type="NCBIfam" id="NF001124">
    <property type="entry name" value="PRK00139.1-2"/>
    <property type="match status" value="1"/>
</dbReference>
<dbReference type="GO" id="GO:0005737">
    <property type="term" value="C:cytoplasm"/>
    <property type="evidence" value="ECO:0007669"/>
    <property type="project" value="UniProtKB-SubCell"/>
</dbReference>
<dbReference type="GO" id="GO:0071555">
    <property type="term" value="P:cell wall organization"/>
    <property type="evidence" value="ECO:0007669"/>
    <property type="project" value="UniProtKB-KW"/>
</dbReference>
<gene>
    <name evidence="17" type="primary">murE</name>
    <name evidence="22" type="ORF">SAMN04487961_2969</name>
</gene>
<comment type="caution">
    <text evidence="17">Lacks conserved residue(s) required for the propagation of feature annotation.</text>
</comment>
<dbReference type="OrthoDB" id="9800958at2"/>
<feature type="binding site" evidence="17">
    <location>
        <position position="31"/>
    </location>
    <ligand>
        <name>UDP-N-acetyl-alpha-D-muramoyl-L-alanyl-D-glutamate</name>
        <dbReference type="ChEBI" id="CHEBI:83900"/>
    </ligand>
</feature>
<keyword evidence="9 17" id="KW-0131">Cell cycle</keyword>
<dbReference type="FunFam" id="3.90.190.20:FF:000006">
    <property type="entry name" value="UDP-N-acetylmuramoyl-L-alanyl-D-glutamate--2,6-diaminopimelate ligase"/>
    <property type="match status" value="1"/>
</dbReference>
<evidence type="ECO:0000313" key="23">
    <source>
        <dbReference type="Proteomes" id="UP000199339"/>
    </source>
</evidence>
<evidence type="ECO:0000256" key="2">
    <source>
        <dbReference type="ARBA" id="ARBA00022490"/>
    </source>
</evidence>
<evidence type="ECO:0000256" key="3">
    <source>
        <dbReference type="ARBA" id="ARBA00022598"/>
    </source>
</evidence>
<evidence type="ECO:0000256" key="16">
    <source>
        <dbReference type="ARBA" id="ARBA00081560"/>
    </source>
</evidence>
<dbReference type="InterPro" id="IPR018109">
    <property type="entry name" value="Folylpolyglutamate_synth_CS"/>
</dbReference>
<organism evidence="22 23">
    <name type="scientific">Marinobacter pelagius</name>
    <dbReference type="NCBI Taxonomy" id="379482"/>
    <lineage>
        <taxon>Bacteria</taxon>
        <taxon>Pseudomonadati</taxon>
        <taxon>Pseudomonadota</taxon>
        <taxon>Gammaproteobacteria</taxon>
        <taxon>Pseudomonadales</taxon>
        <taxon>Marinobacteraceae</taxon>
        <taxon>Marinobacter</taxon>
    </lineage>
</organism>
<comment type="pathway">
    <text evidence="17 18">Cell wall biogenesis; peptidoglycan biosynthesis.</text>
</comment>
<evidence type="ECO:0000256" key="18">
    <source>
        <dbReference type="RuleBase" id="RU004135"/>
    </source>
</evidence>
<feature type="binding site" evidence="17">
    <location>
        <position position="184"/>
    </location>
    <ligand>
        <name>UDP-N-acetyl-alpha-D-muramoyl-L-alanyl-D-glutamate</name>
        <dbReference type="ChEBI" id="CHEBI:83900"/>
    </ligand>
</feature>
<dbReference type="Pfam" id="PF01225">
    <property type="entry name" value="Mur_ligase"/>
    <property type="match status" value="1"/>
</dbReference>
<evidence type="ECO:0000256" key="12">
    <source>
        <dbReference type="ARBA" id="ARBA00066633"/>
    </source>
</evidence>
<keyword evidence="23" id="KW-1185">Reference proteome</keyword>
<dbReference type="InterPro" id="IPR005761">
    <property type="entry name" value="UDP-N-AcMur-Glu-dNH2Pim_ligase"/>
</dbReference>
<feature type="binding site" evidence="17">
    <location>
        <begin position="157"/>
        <end position="158"/>
    </location>
    <ligand>
        <name>UDP-N-acetyl-alpha-D-muramoyl-L-alanyl-D-glutamate</name>
        <dbReference type="ChEBI" id="CHEBI:83900"/>
    </ligand>
</feature>
<dbReference type="InterPro" id="IPR013221">
    <property type="entry name" value="Mur_ligase_cen"/>
</dbReference>
<evidence type="ECO:0000256" key="9">
    <source>
        <dbReference type="ARBA" id="ARBA00023306"/>
    </source>
</evidence>
<dbReference type="Gene3D" id="3.40.1190.10">
    <property type="entry name" value="Mur-like, catalytic domain"/>
    <property type="match status" value="1"/>
</dbReference>
<dbReference type="GO" id="GO:0005524">
    <property type="term" value="F:ATP binding"/>
    <property type="evidence" value="ECO:0007669"/>
    <property type="project" value="UniProtKB-UniRule"/>
</dbReference>
<keyword evidence="5 17" id="KW-0547">Nucleotide-binding</keyword>
<keyword evidence="8 17" id="KW-0573">Peptidoglycan synthesis</keyword>
<evidence type="ECO:0000259" key="19">
    <source>
        <dbReference type="Pfam" id="PF01225"/>
    </source>
</evidence>
<evidence type="ECO:0000256" key="6">
    <source>
        <dbReference type="ARBA" id="ARBA00022840"/>
    </source>
</evidence>
<reference evidence="23" key="1">
    <citation type="submission" date="2016-10" db="EMBL/GenBank/DDBJ databases">
        <authorList>
            <person name="Varghese N."/>
            <person name="Submissions S."/>
        </authorList>
    </citation>
    <scope>NUCLEOTIDE SEQUENCE [LARGE SCALE GENOMIC DNA]</scope>
    <source>
        <strain evidence="23">CGMCC 1.6775</strain>
    </source>
</reference>
<dbReference type="SUPFAM" id="SSF53623">
    <property type="entry name" value="MurD-like peptide ligases, catalytic domain"/>
    <property type="match status" value="1"/>
</dbReference>
<feature type="binding site" evidence="17">
    <location>
        <position position="190"/>
    </location>
    <ligand>
        <name>UDP-N-acetyl-alpha-D-muramoyl-L-alanyl-D-glutamate</name>
        <dbReference type="ChEBI" id="CHEBI:83900"/>
    </ligand>
</feature>
<evidence type="ECO:0000256" key="1">
    <source>
        <dbReference type="ARBA" id="ARBA00005898"/>
    </source>
</evidence>
<keyword evidence="7 17" id="KW-0133">Cell shape</keyword>
<dbReference type="GO" id="GO:0008765">
    <property type="term" value="F:UDP-N-acetylmuramoylalanyl-D-glutamate-2,6-diaminopimelate ligase activity"/>
    <property type="evidence" value="ECO:0007669"/>
    <property type="project" value="UniProtKB-UniRule"/>
</dbReference>
<evidence type="ECO:0000256" key="11">
    <source>
        <dbReference type="ARBA" id="ARBA00050251"/>
    </source>
</evidence>
<feature type="binding site" evidence="17">
    <location>
        <position position="465"/>
    </location>
    <ligand>
        <name>meso-2,6-diaminopimelate</name>
        <dbReference type="ChEBI" id="CHEBI:57791"/>
    </ligand>
</feature>
<keyword evidence="17" id="KW-0460">Magnesium</keyword>
<feature type="binding site" evidence="17">
    <location>
        <position position="461"/>
    </location>
    <ligand>
        <name>meso-2,6-diaminopimelate</name>
        <dbReference type="ChEBI" id="CHEBI:57791"/>
    </ligand>
</feature>
<evidence type="ECO:0000256" key="10">
    <source>
        <dbReference type="ARBA" id="ARBA00023316"/>
    </source>
</evidence>
<comment type="function">
    <text evidence="17">Catalyzes the addition of meso-diaminopimelic acid to the nucleotide precursor UDP-N-acetylmuramoyl-L-alanyl-D-glutamate (UMAG) in the biosynthesis of bacterial cell-wall peptidoglycan.</text>
</comment>
<feature type="binding site" evidence="17">
    <location>
        <begin position="115"/>
        <end position="121"/>
    </location>
    <ligand>
        <name>ATP</name>
        <dbReference type="ChEBI" id="CHEBI:30616"/>
    </ligand>
</feature>
<comment type="subcellular location">
    <subcellularLocation>
        <location evidence="17 18">Cytoplasm</location>
    </subcellularLocation>
</comment>
<dbReference type="PANTHER" id="PTHR23135">
    <property type="entry name" value="MUR LIGASE FAMILY MEMBER"/>
    <property type="match status" value="1"/>
</dbReference>
<dbReference type="GO" id="GO:0009252">
    <property type="term" value="P:peptidoglycan biosynthetic process"/>
    <property type="evidence" value="ECO:0007669"/>
    <property type="project" value="UniProtKB-UniRule"/>
</dbReference>
<feature type="domain" description="Mur ligase N-terminal catalytic" evidence="19">
    <location>
        <begin position="23"/>
        <end position="100"/>
    </location>
</feature>
<comment type="cofactor">
    <cofactor evidence="17">
        <name>Mg(2+)</name>
        <dbReference type="ChEBI" id="CHEBI:18420"/>
    </cofactor>
</comment>
<dbReference type="UniPathway" id="UPA00219"/>